<feature type="chain" id="PRO_5031357934" evidence="1">
    <location>
        <begin position="34"/>
        <end position="99"/>
    </location>
</feature>
<evidence type="ECO:0000313" key="3">
    <source>
        <dbReference type="Proteomes" id="UP000541470"/>
    </source>
</evidence>
<organism evidence="2 3">
    <name type="scientific">Rhizobium terricola</name>
    <dbReference type="NCBI Taxonomy" id="2728849"/>
    <lineage>
        <taxon>Bacteria</taxon>
        <taxon>Pseudomonadati</taxon>
        <taxon>Pseudomonadota</taxon>
        <taxon>Alphaproteobacteria</taxon>
        <taxon>Hyphomicrobiales</taxon>
        <taxon>Rhizobiaceae</taxon>
        <taxon>Rhizobium/Agrobacterium group</taxon>
        <taxon>Rhizobium</taxon>
    </lineage>
</organism>
<sequence length="99" mass="10777">MSIDHYEKSSNRFFAALLLTMPLLVGSTGTATANEPGMFLCGSPSFSGDLWRGLMQIQETGVQVDRKIASEVAKKLGCPFFASATLRPVQFSSFLMSFC</sequence>
<evidence type="ECO:0000313" key="2">
    <source>
        <dbReference type="EMBL" id="NML76245.1"/>
    </source>
</evidence>
<dbReference type="AlphaFoldDB" id="A0A7Y0FXU7"/>
<comment type="caution">
    <text evidence="2">The sequence shown here is derived from an EMBL/GenBank/DDBJ whole genome shotgun (WGS) entry which is preliminary data.</text>
</comment>
<keyword evidence="1" id="KW-0732">Signal</keyword>
<reference evidence="2 3" key="1">
    <citation type="submission" date="2020-04" db="EMBL/GenBank/DDBJ databases">
        <title>Rhizobium sp. S-51 isolated from soil.</title>
        <authorList>
            <person name="Dahal R.H."/>
        </authorList>
    </citation>
    <scope>NUCLEOTIDE SEQUENCE [LARGE SCALE GENOMIC DNA]</scope>
    <source>
        <strain evidence="2 3">S-51</strain>
    </source>
</reference>
<evidence type="ECO:0000256" key="1">
    <source>
        <dbReference type="SAM" id="SignalP"/>
    </source>
</evidence>
<accession>A0A7Y0FXU7</accession>
<protein>
    <submittedName>
        <fullName evidence="2">Uncharacterized protein</fullName>
    </submittedName>
</protein>
<dbReference type="Proteomes" id="UP000541470">
    <property type="component" value="Unassembled WGS sequence"/>
</dbReference>
<name>A0A7Y0FXU7_9HYPH</name>
<keyword evidence="3" id="KW-1185">Reference proteome</keyword>
<dbReference type="RefSeq" id="WP_169594667.1">
    <property type="nucleotide sequence ID" value="NZ_JABBGK010000005.1"/>
</dbReference>
<dbReference type="EMBL" id="JABBGK010000005">
    <property type="protein sequence ID" value="NML76245.1"/>
    <property type="molecule type" value="Genomic_DNA"/>
</dbReference>
<proteinExistence type="predicted"/>
<feature type="signal peptide" evidence="1">
    <location>
        <begin position="1"/>
        <end position="33"/>
    </location>
</feature>
<gene>
    <name evidence="2" type="ORF">HHL25_19100</name>
</gene>